<evidence type="ECO:0000313" key="2">
    <source>
        <dbReference type="EMBL" id="EJT77695.1"/>
    </source>
</evidence>
<evidence type="ECO:0000313" key="3">
    <source>
        <dbReference type="EnsemblFungi" id="EJT77695"/>
    </source>
</evidence>
<organism evidence="2">
    <name type="scientific">Gaeumannomyces tritici (strain R3-111a-1)</name>
    <name type="common">Wheat and barley take-all root rot fungus</name>
    <name type="synonym">Gaeumannomyces graminis var. tritici</name>
    <dbReference type="NCBI Taxonomy" id="644352"/>
    <lineage>
        <taxon>Eukaryota</taxon>
        <taxon>Fungi</taxon>
        <taxon>Dikarya</taxon>
        <taxon>Ascomycota</taxon>
        <taxon>Pezizomycotina</taxon>
        <taxon>Sordariomycetes</taxon>
        <taxon>Sordariomycetidae</taxon>
        <taxon>Magnaporthales</taxon>
        <taxon>Magnaporthaceae</taxon>
        <taxon>Gaeumannomyces</taxon>
    </lineage>
</organism>
<dbReference type="EMBL" id="GL385396">
    <property type="protein sequence ID" value="EJT77695.1"/>
    <property type="molecule type" value="Genomic_DNA"/>
</dbReference>
<feature type="compositionally biased region" description="Polar residues" evidence="1">
    <location>
        <begin position="91"/>
        <end position="100"/>
    </location>
</feature>
<evidence type="ECO:0000256" key="1">
    <source>
        <dbReference type="SAM" id="MobiDB-lite"/>
    </source>
</evidence>
<dbReference type="HOGENOM" id="CLU_1277684_0_0_1"/>
<sequence>MEASELDGPGGLPPAFVDEMEPAPAGLDLSPVLPFFPFDGSLAQQLKTEEVALWNAAIMARQFPALQALPLARGHACSSGHGAGRPPGRHAQSSPETEPSPTGHVARYKWRRPEERRRYAVQAACLLHRGEGALDLGVARLLCCFQVGNQCLPWPPQVGRHNATEAGNSRGAPMFGLLQPQRPLMVADLPLPWSALPAVSSPWQGNSERRQFRVRH</sequence>
<reference evidence="2" key="2">
    <citation type="submission" date="2010-07" db="EMBL/GenBank/DDBJ databases">
        <authorList>
            <consortium name="The Broad Institute Genome Sequencing Platform"/>
            <consortium name="Broad Institute Genome Sequencing Center for Infectious Disease"/>
            <person name="Ma L.-J."/>
            <person name="Dead R."/>
            <person name="Young S."/>
            <person name="Zeng Q."/>
            <person name="Koehrsen M."/>
            <person name="Alvarado L."/>
            <person name="Berlin A."/>
            <person name="Chapman S.B."/>
            <person name="Chen Z."/>
            <person name="Freedman E."/>
            <person name="Gellesch M."/>
            <person name="Goldberg J."/>
            <person name="Griggs A."/>
            <person name="Gujja S."/>
            <person name="Heilman E.R."/>
            <person name="Heiman D."/>
            <person name="Hepburn T."/>
            <person name="Howarth C."/>
            <person name="Jen D."/>
            <person name="Larson L."/>
            <person name="Mehta T."/>
            <person name="Neiman D."/>
            <person name="Pearson M."/>
            <person name="Roberts A."/>
            <person name="Saif S."/>
            <person name="Shea T."/>
            <person name="Shenoy N."/>
            <person name="Sisk P."/>
            <person name="Stolte C."/>
            <person name="Sykes S."/>
            <person name="Walk T."/>
            <person name="White J."/>
            <person name="Yandava C."/>
            <person name="Haas B."/>
            <person name="Nusbaum C."/>
            <person name="Birren B."/>
        </authorList>
    </citation>
    <scope>NUCLEOTIDE SEQUENCE</scope>
    <source>
        <strain evidence="2">R3-111a-1</strain>
    </source>
</reference>
<reference evidence="3" key="5">
    <citation type="submission" date="2018-04" db="UniProtKB">
        <authorList>
            <consortium name="EnsemblFungi"/>
        </authorList>
    </citation>
    <scope>IDENTIFICATION</scope>
    <source>
        <strain evidence="3">R3-111a-1</strain>
    </source>
</reference>
<keyword evidence="4" id="KW-1185">Reference proteome</keyword>
<dbReference type="Proteomes" id="UP000006039">
    <property type="component" value="Unassembled WGS sequence"/>
</dbReference>
<proteinExistence type="predicted"/>
<reference evidence="4" key="1">
    <citation type="submission" date="2010-07" db="EMBL/GenBank/DDBJ databases">
        <title>The genome sequence of Gaeumannomyces graminis var. tritici strain R3-111a-1.</title>
        <authorList>
            <consortium name="The Broad Institute Genome Sequencing Platform"/>
            <person name="Ma L.-J."/>
            <person name="Dead R."/>
            <person name="Young S."/>
            <person name="Zeng Q."/>
            <person name="Koehrsen M."/>
            <person name="Alvarado L."/>
            <person name="Berlin A."/>
            <person name="Chapman S.B."/>
            <person name="Chen Z."/>
            <person name="Freedman E."/>
            <person name="Gellesch M."/>
            <person name="Goldberg J."/>
            <person name="Griggs A."/>
            <person name="Gujja S."/>
            <person name="Heilman E.R."/>
            <person name="Heiman D."/>
            <person name="Hepburn T."/>
            <person name="Howarth C."/>
            <person name="Jen D."/>
            <person name="Larson L."/>
            <person name="Mehta T."/>
            <person name="Neiman D."/>
            <person name="Pearson M."/>
            <person name="Roberts A."/>
            <person name="Saif S."/>
            <person name="Shea T."/>
            <person name="Shenoy N."/>
            <person name="Sisk P."/>
            <person name="Stolte C."/>
            <person name="Sykes S."/>
            <person name="Walk T."/>
            <person name="White J."/>
            <person name="Yandava C."/>
            <person name="Haas B."/>
            <person name="Nusbaum C."/>
            <person name="Birren B."/>
        </authorList>
    </citation>
    <scope>NUCLEOTIDE SEQUENCE [LARGE SCALE GENOMIC DNA]</scope>
    <source>
        <strain evidence="4">R3-111a-1</strain>
    </source>
</reference>
<evidence type="ECO:0000313" key="4">
    <source>
        <dbReference type="Proteomes" id="UP000006039"/>
    </source>
</evidence>
<dbReference type="GeneID" id="20343257"/>
<reference evidence="2" key="3">
    <citation type="submission" date="2010-09" db="EMBL/GenBank/DDBJ databases">
        <title>Annotation of Gaeumannomyces graminis var. tritici R3-111a-1.</title>
        <authorList>
            <consortium name="The Broad Institute Genome Sequencing Platform"/>
            <person name="Ma L.-J."/>
            <person name="Dead R."/>
            <person name="Young S.K."/>
            <person name="Zeng Q."/>
            <person name="Gargeya S."/>
            <person name="Fitzgerald M."/>
            <person name="Haas B."/>
            <person name="Abouelleil A."/>
            <person name="Alvarado L."/>
            <person name="Arachchi H.M."/>
            <person name="Berlin A."/>
            <person name="Brown A."/>
            <person name="Chapman S.B."/>
            <person name="Chen Z."/>
            <person name="Dunbar C."/>
            <person name="Freedman E."/>
            <person name="Gearin G."/>
            <person name="Gellesch M."/>
            <person name="Goldberg J."/>
            <person name="Griggs A."/>
            <person name="Gujja S."/>
            <person name="Heiman D."/>
            <person name="Howarth C."/>
            <person name="Larson L."/>
            <person name="Lui A."/>
            <person name="MacDonald P.J.P."/>
            <person name="Mehta T."/>
            <person name="Montmayeur A."/>
            <person name="Murphy C."/>
            <person name="Neiman D."/>
            <person name="Pearson M."/>
            <person name="Priest M."/>
            <person name="Roberts A."/>
            <person name="Saif S."/>
            <person name="Shea T."/>
            <person name="Shenoy N."/>
            <person name="Sisk P."/>
            <person name="Stolte C."/>
            <person name="Sykes S."/>
            <person name="Yandava C."/>
            <person name="Wortman J."/>
            <person name="Nusbaum C."/>
            <person name="Birren B."/>
        </authorList>
    </citation>
    <scope>NUCLEOTIDE SEQUENCE</scope>
    <source>
        <strain evidence="2">R3-111a-1</strain>
    </source>
</reference>
<protein>
    <submittedName>
        <fullName evidence="2 3">Uncharacterized protein</fullName>
    </submittedName>
</protein>
<dbReference type="EnsemblFungi" id="EJT77695">
    <property type="protein sequence ID" value="EJT77695"/>
    <property type="gene ID" value="GGTG_02799"/>
</dbReference>
<accession>J3NNE3</accession>
<name>J3NNE3_GAET3</name>
<dbReference type="RefSeq" id="XP_009218840.1">
    <property type="nucleotide sequence ID" value="XM_009220576.1"/>
</dbReference>
<gene>
    <name evidence="3" type="primary">20343257</name>
    <name evidence="2" type="ORF">GGTG_02799</name>
</gene>
<reference evidence="3" key="4">
    <citation type="journal article" date="2015" name="G3 (Bethesda)">
        <title>Genome sequences of three phytopathogenic species of the Magnaporthaceae family of fungi.</title>
        <authorList>
            <person name="Okagaki L.H."/>
            <person name="Nunes C.C."/>
            <person name="Sailsbery J."/>
            <person name="Clay B."/>
            <person name="Brown D."/>
            <person name="John T."/>
            <person name="Oh Y."/>
            <person name="Young N."/>
            <person name="Fitzgerald M."/>
            <person name="Haas B.J."/>
            <person name="Zeng Q."/>
            <person name="Young S."/>
            <person name="Adiconis X."/>
            <person name="Fan L."/>
            <person name="Levin J.Z."/>
            <person name="Mitchell T.K."/>
            <person name="Okubara P.A."/>
            <person name="Farman M.L."/>
            <person name="Kohn L.M."/>
            <person name="Birren B."/>
            <person name="Ma L.-J."/>
            <person name="Dean R.A."/>
        </authorList>
    </citation>
    <scope>NUCLEOTIDE SEQUENCE</scope>
    <source>
        <strain evidence="3">R3-111a-1</strain>
    </source>
</reference>
<dbReference type="AlphaFoldDB" id="J3NNE3"/>
<feature type="region of interest" description="Disordered" evidence="1">
    <location>
        <begin position="76"/>
        <end position="105"/>
    </location>
</feature>
<dbReference type="VEuPathDB" id="FungiDB:GGTG_02799"/>